<dbReference type="InterPro" id="IPR023809">
    <property type="entry name" value="Thiopep_bacteriocin_synth_dom"/>
</dbReference>
<sequence>MVHSRYRILDRVLLRSPIHSTNFYPHRPAESSPIEGIRALWADEAFRESVYVASPVLADQVDALLPTADGAEGGNRKGQEKKVQTLYRALLKYAIRISTRTTPFGLFGGSAMVGLGDEPLVLGPEGDHQKHARVGFTYLKHITDAAVADLGDRLRVVTNPTVYLAGDRIAVMANPQSADGKVETFSIRNTPPVRHVISMAREPVALSAIHQSLGKTFPDAQREVLNRFINELVERGILITELTPSAFDTSPMDRWMRADLDSDGQLAQQLRAAQDAIAAYRDTAIGKGIDELRAVYSALRTDANAGQEQLQVDLSLAMSGQIPAHVATKVEAAVSVMMRVTAMPVNFPELQRHTERFTDVFGQSLVPLHRMFDPEQGIGAPSGYPSSRHPAKEGATTLEETFRAGRRLRAALIDRARRTGKHTVAITSSDLAAFPPVPGIPPTTYDVFFQLDQGDNDEIRITQSPIGVVIHGGKAGGRFAYGDPAIDAHVRDVADAEKAAHPETILCELDYVSNRSRVNNVVASPRVYDYQLKVTTGAFDTDEPTVEQIAFADLLVGVEDGRFHLVHAATGKRVLIHTANLVNPEINIDVIRFLHEISLDGTNRPAWTWGELEPLAEFLPGVEYEGVTLSLPKWRIPPLSGAPEDQDGQLLRWATEVELPEYIYVGTLDNRLLLHMVDPIHRDLLRREAADGVEFVTEAPAPGQMGAVRGRDGHRYASEAVFSAVARRPVSAGPPPLAPHFDTTVDSERTLPPGTEWWYLCVYGEREDQNEILSRLGAAGDTFPGNWFFIRYADPDDHLRIRVRSAAAAFDRVREVISGCVRDGLAQRYTVDTYVREIERYGGVDAMPIAERIFCAESQFLAVHPTLCMPAEAMRTAHRLDDKGTLSGTLSRIVRDAAHLMDHYLAALGLDDEEADSLLEIIASGYRSEFSAHSPALRKAVRPLVRQQPSDAAIAAGPLLHSALLPDTQAFNASLVKADGPWRRRAMTLQSLLHMFANRMGLPRSREYQALFLLSVIRRSQAHRKGQSGRA</sequence>
<dbReference type="Pfam" id="PF14028">
    <property type="entry name" value="Lant_dehydr_C"/>
    <property type="match status" value="1"/>
</dbReference>
<dbReference type="InterPro" id="IPR002733">
    <property type="entry name" value="AMMECR1_domain"/>
</dbReference>
<evidence type="ECO:0000259" key="1">
    <source>
        <dbReference type="PROSITE" id="PS51112"/>
    </source>
</evidence>
<gene>
    <name evidence="2" type="ORF">K9S39_23695</name>
</gene>
<dbReference type="Pfam" id="PF04738">
    <property type="entry name" value="Lant_dehydr_N"/>
    <property type="match status" value="1"/>
</dbReference>
<reference evidence="2" key="1">
    <citation type="submission" date="2021-10" db="EMBL/GenBank/DDBJ databases">
        <title>Streptomyces nigrumlapis sp.nov.,an antimicrobial producing actinobacterium isolated from Black Gobi rocks.</title>
        <authorList>
            <person name="Wen Y."/>
            <person name="Zhang W."/>
            <person name="Liu X.G."/>
        </authorList>
    </citation>
    <scope>NUCLEOTIDE SEQUENCE</scope>
    <source>
        <strain evidence="2">ST13-2-2</strain>
    </source>
</reference>
<dbReference type="RefSeq" id="WP_283112703.1">
    <property type="nucleotide sequence ID" value="NZ_CP086322.1"/>
</dbReference>
<feature type="domain" description="AMMECR1" evidence="1">
    <location>
        <begin position="495"/>
        <end position="669"/>
    </location>
</feature>
<dbReference type="EMBL" id="CP086322">
    <property type="protein sequence ID" value="UQA94462.1"/>
    <property type="molecule type" value="Genomic_DNA"/>
</dbReference>
<dbReference type="PROSITE" id="PS51112">
    <property type="entry name" value="AMMECR1"/>
    <property type="match status" value="1"/>
</dbReference>
<protein>
    <submittedName>
        <fullName evidence="2">Lantibiotic dehydratase</fullName>
    </submittedName>
</protein>
<proteinExistence type="predicted"/>
<dbReference type="InterPro" id="IPR006827">
    <property type="entry name" value="Lant_deHydtase_N"/>
</dbReference>
<evidence type="ECO:0000313" key="3">
    <source>
        <dbReference type="Proteomes" id="UP000830115"/>
    </source>
</evidence>
<keyword evidence="3" id="KW-1185">Reference proteome</keyword>
<dbReference type="Proteomes" id="UP000830115">
    <property type="component" value="Chromosome"/>
</dbReference>
<dbReference type="NCBIfam" id="TIGR03891">
    <property type="entry name" value="thiopep_ocin"/>
    <property type="match status" value="1"/>
</dbReference>
<organism evidence="2 3">
    <name type="scientific">Streptomyces halobius</name>
    <dbReference type="NCBI Taxonomy" id="2879846"/>
    <lineage>
        <taxon>Bacteria</taxon>
        <taxon>Bacillati</taxon>
        <taxon>Actinomycetota</taxon>
        <taxon>Actinomycetes</taxon>
        <taxon>Kitasatosporales</taxon>
        <taxon>Streptomycetaceae</taxon>
        <taxon>Streptomyces</taxon>
    </lineage>
</organism>
<evidence type="ECO:0000313" key="2">
    <source>
        <dbReference type="EMBL" id="UQA94462.1"/>
    </source>
</evidence>
<name>A0ABY4MAM4_9ACTN</name>
<accession>A0ABY4MAM4</accession>